<evidence type="ECO:0000313" key="2">
    <source>
        <dbReference type="EMBL" id="PIP86969.1"/>
    </source>
</evidence>
<evidence type="ECO:0000256" key="1">
    <source>
        <dbReference type="SAM" id="Phobius"/>
    </source>
</evidence>
<reference evidence="2 3" key="1">
    <citation type="submission" date="2017-09" db="EMBL/GenBank/DDBJ databases">
        <title>Depth-based differentiation of microbial function through sediment-hosted aquifers and enrichment of novel symbionts in the deep terrestrial subsurface.</title>
        <authorList>
            <person name="Probst A.J."/>
            <person name="Ladd B."/>
            <person name="Jarett J.K."/>
            <person name="Geller-Mcgrath D.E."/>
            <person name="Sieber C.M."/>
            <person name="Emerson J.B."/>
            <person name="Anantharaman K."/>
            <person name="Thomas B.C."/>
            <person name="Malmstrom R."/>
            <person name="Stieglmeier M."/>
            <person name="Klingl A."/>
            <person name="Woyke T."/>
            <person name="Ryan C.M."/>
            <person name="Banfield J.F."/>
        </authorList>
    </citation>
    <scope>NUCLEOTIDE SEQUENCE [LARGE SCALE GENOMIC DNA]</scope>
    <source>
        <strain evidence="2">CG22_combo_CG10-13_8_21_14_all_36_13</strain>
    </source>
</reference>
<dbReference type="Proteomes" id="UP000231143">
    <property type="component" value="Unassembled WGS sequence"/>
</dbReference>
<dbReference type="AlphaFoldDB" id="A0A2H0DZ42"/>
<proteinExistence type="predicted"/>
<dbReference type="EMBL" id="PCTT01000037">
    <property type="protein sequence ID" value="PIP86969.1"/>
    <property type="molecule type" value="Genomic_DNA"/>
</dbReference>
<keyword evidence="1" id="KW-1133">Transmembrane helix</keyword>
<evidence type="ECO:0000313" key="3">
    <source>
        <dbReference type="Proteomes" id="UP000231143"/>
    </source>
</evidence>
<keyword evidence="1" id="KW-0812">Transmembrane</keyword>
<organism evidence="2 3">
    <name type="scientific">Candidatus Campbellbacteria bacterium CG22_combo_CG10-13_8_21_14_all_36_13</name>
    <dbReference type="NCBI Taxonomy" id="1974529"/>
    <lineage>
        <taxon>Bacteria</taxon>
        <taxon>Candidatus Campbelliibacteriota</taxon>
    </lineage>
</organism>
<keyword evidence="1" id="KW-0472">Membrane</keyword>
<feature type="transmembrane region" description="Helical" evidence="1">
    <location>
        <begin position="7"/>
        <end position="26"/>
    </location>
</feature>
<name>A0A2H0DZ42_9BACT</name>
<sequence>MSKFSYFYFSSFIFFFAGLLHLYRALNGFELSIGPLSIPVWMSWVLVLITGIMVYFSVKFRK</sequence>
<feature type="transmembrane region" description="Helical" evidence="1">
    <location>
        <begin position="38"/>
        <end position="58"/>
    </location>
</feature>
<accession>A0A2H0DZ42</accession>
<gene>
    <name evidence="2" type="ORF">COW81_02795</name>
</gene>
<protein>
    <submittedName>
        <fullName evidence="2">Uncharacterized protein</fullName>
    </submittedName>
</protein>
<comment type="caution">
    <text evidence="2">The sequence shown here is derived from an EMBL/GenBank/DDBJ whole genome shotgun (WGS) entry which is preliminary data.</text>
</comment>